<feature type="compositionally biased region" description="Low complexity" evidence="1">
    <location>
        <begin position="21"/>
        <end position="92"/>
    </location>
</feature>
<dbReference type="PANTHER" id="PTHR24114">
    <property type="entry name" value="LEUCINE RICH REPEAT FAMILY PROTEIN"/>
    <property type="match status" value="1"/>
</dbReference>
<organism evidence="2 3">
    <name type="scientific">Trichonephila clavata</name>
    <name type="common">Joro spider</name>
    <name type="synonym">Nephila clavata</name>
    <dbReference type="NCBI Taxonomy" id="2740835"/>
    <lineage>
        <taxon>Eukaryota</taxon>
        <taxon>Metazoa</taxon>
        <taxon>Ecdysozoa</taxon>
        <taxon>Arthropoda</taxon>
        <taxon>Chelicerata</taxon>
        <taxon>Arachnida</taxon>
        <taxon>Araneae</taxon>
        <taxon>Araneomorphae</taxon>
        <taxon>Entelegynae</taxon>
        <taxon>Araneoidea</taxon>
        <taxon>Nephilidae</taxon>
        <taxon>Trichonephila</taxon>
    </lineage>
</organism>
<dbReference type="InterPro" id="IPR032675">
    <property type="entry name" value="LRR_dom_sf"/>
</dbReference>
<dbReference type="Proteomes" id="UP000887116">
    <property type="component" value="Unassembled WGS sequence"/>
</dbReference>
<dbReference type="PANTHER" id="PTHR24114:SF2">
    <property type="entry name" value="F-BOX DOMAIN-CONTAINING PROTEIN-RELATED"/>
    <property type="match status" value="1"/>
</dbReference>
<comment type="caution">
    <text evidence="2">The sequence shown here is derived from an EMBL/GenBank/DDBJ whole genome shotgun (WGS) entry which is preliminary data.</text>
</comment>
<feature type="compositionally biased region" description="Acidic residues" evidence="1">
    <location>
        <begin position="1"/>
        <end position="20"/>
    </location>
</feature>
<feature type="region of interest" description="Disordered" evidence="1">
    <location>
        <begin position="1"/>
        <end position="107"/>
    </location>
</feature>
<dbReference type="OrthoDB" id="6431547at2759"/>
<dbReference type="SUPFAM" id="SSF52047">
    <property type="entry name" value="RNI-like"/>
    <property type="match status" value="1"/>
</dbReference>
<reference evidence="2" key="1">
    <citation type="submission" date="2020-07" db="EMBL/GenBank/DDBJ databases">
        <title>Multicomponent nature underlies the extraordinary mechanical properties of spider dragline silk.</title>
        <authorList>
            <person name="Kono N."/>
            <person name="Nakamura H."/>
            <person name="Mori M."/>
            <person name="Yoshida Y."/>
            <person name="Ohtoshi R."/>
            <person name="Malay A.D."/>
            <person name="Moran D.A.P."/>
            <person name="Tomita M."/>
            <person name="Numata K."/>
            <person name="Arakawa K."/>
        </authorList>
    </citation>
    <scope>NUCLEOTIDE SEQUENCE</scope>
</reference>
<keyword evidence="3" id="KW-1185">Reference proteome</keyword>
<name>A0A8X6J1S0_TRICU</name>
<evidence type="ECO:0000313" key="2">
    <source>
        <dbReference type="EMBL" id="GFR06173.1"/>
    </source>
</evidence>
<evidence type="ECO:0000256" key="1">
    <source>
        <dbReference type="SAM" id="MobiDB-lite"/>
    </source>
</evidence>
<protein>
    <submittedName>
        <fullName evidence="2">Dynein regulatory complex subunit 5</fullName>
    </submittedName>
</protein>
<dbReference type="InterPro" id="IPR001611">
    <property type="entry name" value="Leu-rich_rpt"/>
</dbReference>
<gene>
    <name evidence="2" type="primary">Tcte1_1</name>
    <name evidence="2" type="ORF">TNCT_593771</name>
</gene>
<dbReference type="Gene3D" id="3.80.10.10">
    <property type="entry name" value="Ribonuclease Inhibitor"/>
    <property type="match status" value="1"/>
</dbReference>
<feature type="compositionally biased region" description="Basic and acidic residues" evidence="1">
    <location>
        <begin position="96"/>
        <end position="107"/>
    </location>
</feature>
<dbReference type="AlphaFoldDB" id="A0A8X6J1S0"/>
<sequence length="564" mass="63909">MMSDEDESTEIEDTTTEGEESSSVYSEVTPGASSTTGSSVTTSETSRKTTSGSSVTTSGTSDETSTGTTLGTTTNTEYETSTGSTYGTTDSSFKTDSSEEESRGETPDHYQIDHQFLLPQDVLNLNARHIRAEDPHWILSPVPELITIIIKASKHLKGPGLQNLKANATEEQWRRISKYLPLTVPFKYTLPVIDDGIYWERQCEVRWPCSEIWRYNNNWKKMLIERIVQEAIEDFMPDSSDIKELEDFLKTFQSYFFRLQIKNLQKRDRIPFTVDLSSEDFDMILDDFVREPEVHTSFLDFEVLLGCLAEIKEFSFILTPSCLDSETYQLSITDFNSFLRGLRKLNKLERFRCSNGTASNFQLGILSREFIAHEFLKELNFSYNFIDDESCDPIGQLIMSSCPLEVLILKYNKIADEGAITIASALSVNKKLRKLDVSLNWIGNKGGKFLAKVISNFTHLEDIDISNNKLGPEAGLAFADAIKISKTIRSFKIAENRIGKEVGQHFSDAVAENSNILNLEIKFCSFSAEDEDFIHRVIIKNRASLTYEKYVTEQKNITASEYII</sequence>
<dbReference type="InterPro" id="IPR052394">
    <property type="entry name" value="LRR-containing"/>
</dbReference>
<proteinExistence type="predicted"/>
<dbReference type="EMBL" id="BMAO01035810">
    <property type="protein sequence ID" value="GFR06173.1"/>
    <property type="molecule type" value="Genomic_DNA"/>
</dbReference>
<accession>A0A8X6J1S0</accession>
<evidence type="ECO:0000313" key="3">
    <source>
        <dbReference type="Proteomes" id="UP000887116"/>
    </source>
</evidence>
<dbReference type="SMART" id="SM00368">
    <property type="entry name" value="LRR_RI"/>
    <property type="match status" value="4"/>
</dbReference>
<dbReference type="Pfam" id="PF13516">
    <property type="entry name" value="LRR_6"/>
    <property type="match status" value="3"/>
</dbReference>